<dbReference type="SMR" id="A0A0N7A797"/>
<dbReference type="InterPro" id="IPR036514">
    <property type="entry name" value="SGNH_hydro_sf"/>
</dbReference>
<dbReference type="PANTHER" id="PTHR30383:SF5">
    <property type="entry name" value="SGNH HYDROLASE-TYPE ESTERASE DOMAIN-CONTAINING PROTEIN"/>
    <property type="match status" value="1"/>
</dbReference>
<dbReference type="CDD" id="cd01834">
    <property type="entry name" value="SGNH_hydrolase_like_2"/>
    <property type="match status" value="1"/>
</dbReference>
<dbReference type="InterPro" id="IPR013830">
    <property type="entry name" value="SGNH_hydro"/>
</dbReference>
<name>A0A0N7A797_9BACL</name>
<dbReference type="PANTHER" id="PTHR30383">
    <property type="entry name" value="THIOESTERASE 1/PROTEASE 1/LYSOPHOSPHOLIPASE L1"/>
    <property type="match status" value="1"/>
</dbReference>
<protein>
    <submittedName>
        <fullName evidence="2">SGNH hydrolase-like protein 2</fullName>
    </submittedName>
</protein>
<dbReference type="EMBL" id="KM975483">
    <property type="protein sequence ID" value="AIY63728.1"/>
    <property type="molecule type" value="Genomic_DNA"/>
</dbReference>
<proteinExistence type="predicted"/>
<feature type="domain" description="SGNH hydrolase-type esterase" evidence="1">
    <location>
        <begin position="12"/>
        <end position="200"/>
    </location>
</feature>
<evidence type="ECO:0000313" key="2">
    <source>
        <dbReference type="EMBL" id="AIY63728.1"/>
    </source>
</evidence>
<dbReference type="Gene3D" id="3.40.50.1110">
    <property type="entry name" value="SGNH hydrolase"/>
    <property type="match status" value="1"/>
</dbReference>
<accession>A0A0N7A797</accession>
<dbReference type="AlphaFoldDB" id="A0A0N7A797"/>
<dbReference type="GO" id="GO:0004622">
    <property type="term" value="F:phosphatidylcholine lysophospholipase activity"/>
    <property type="evidence" value="ECO:0007669"/>
    <property type="project" value="TreeGrafter"/>
</dbReference>
<evidence type="ECO:0000259" key="1">
    <source>
        <dbReference type="Pfam" id="PF13472"/>
    </source>
</evidence>
<dbReference type="SUPFAM" id="SSF52266">
    <property type="entry name" value="SGNH hydrolase"/>
    <property type="match status" value="1"/>
</dbReference>
<dbReference type="InterPro" id="IPR051532">
    <property type="entry name" value="Ester_Hydrolysis_Enzymes"/>
</dbReference>
<dbReference type="Pfam" id="PF13472">
    <property type="entry name" value="Lipase_GDSL_2"/>
    <property type="match status" value="1"/>
</dbReference>
<organism evidence="2">
    <name type="scientific">Alicyclobacillus sp. D-1</name>
    <dbReference type="NCBI Taxonomy" id="1132418"/>
    <lineage>
        <taxon>Bacteria</taxon>
        <taxon>Bacillati</taxon>
        <taxon>Bacillota</taxon>
        <taxon>Bacilli</taxon>
        <taxon>Bacillales</taxon>
        <taxon>Alicyclobacillaceae</taxon>
        <taxon>Alicyclobacillus</taxon>
    </lineage>
</organism>
<reference evidence="2" key="1">
    <citation type="journal article" date="2015" name="J. Bacteriol.">
        <title>Identification and Characterization of A New 7-Aminocephalosporanic Acid Deacetylase from Thermophilic Bacterium Alicyclobacillus tengchongensis.</title>
        <authorList>
            <person name="Ding J."/>
            <person name="Yu T."/>
            <person name="Han N."/>
            <person name="Yu J."/>
            <person name="Li J."/>
            <person name="Yang Y."/>
            <person name="Tang X."/>
            <person name="Xu B."/>
            <person name="Zhou J."/>
            <person name="Tang H."/>
            <person name="Huang Z."/>
        </authorList>
    </citation>
    <scope>NUCLEOTIDE SEQUENCE</scope>
    <source>
        <strain evidence="2">D-1</strain>
    </source>
</reference>
<sequence length="215" mass="24482">MRLEANSKLVMIGDSITDCGRQQPIGEAPRGGLGFGYVAFVDGMLQALYPDRPIRVVNVGTSGNTVVDLQERWQRDVIDQRPDYVSVMIGVNDVWRQFDARLLYENHVSLDRYRETLRSLVAKTLPRVKEMFLLSPFFLEPNRNDPMRAMVDAYAAAMKTVADETGATFIDVQAEFDERLQHLNTWSWSGDRVHPYINGHMVIARAFLREIGSQC</sequence>
<keyword evidence="2" id="KW-0378">Hydrolase</keyword>